<feature type="region of interest" description="Disordered" evidence="2">
    <location>
        <begin position="24"/>
        <end position="67"/>
    </location>
</feature>
<gene>
    <name evidence="3" type="ORF">FA10DRAFT_284443</name>
</gene>
<dbReference type="InParanoid" id="A0A316YQJ6"/>
<feature type="compositionally biased region" description="Pro residues" evidence="2">
    <location>
        <begin position="26"/>
        <end position="46"/>
    </location>
</feature>
<evidence type="ECO:0000313" key="4">
    <source>
        <dbReference type="Proteomes" id="UP000245768"/>
    </source>
</evidence>
<dbReference type="GeneID" id="37045836"/>
<sequence>MSMPQTPTAIRRGKAPLVLRLHALPRAPPPPTSCLPAVPPATPPPKRQSREDVFLTTSSPCSAPESLPAVAKKEATDFEQGDLNVTVEEDQLPSTPSKKEQLERPTLRNARLGNGTEHVEVKRARVLLARLAESPILIQWATCSLDTLTCVEEVQAFNLAKKLLAVFQDLDIDVEEAHWTIEAVTSFYDQTTKKAAELDQEERRDLCCSDDDFLDRAERGDAFSGQRIRRIVKRRLCAEDEFQVWAAWRRIIHCSSTLEDDIGALSKYEQQADGDAGNDEKQHDLCRFFQHYRRRQIRNSTPSANEDVKPLVTHLAEAREWIQTSVTQDWSYLNLPAVRHRISLMQKATKEEMATLESRLDNANTIVDQLCRRIAVLERAVTLPRSPTSSSSSIESNSSSASSSKEKAKLEFLDNVLFAMATPPRSTCVARSRASTSSTVFGRL</sequence>
<proteinExistence type="predicted"/>
<name>A0A316YQJ6_9BASI</name>
<feature type="coiled-coil region" evidence="1">
    <location>
        <begin position="346"/>
        <end position="380"/>
    </location>
</feature>
<dbReference type="EMBL" id="KZ819635">
    <property type="protein sequence ID" value="PWN91511.1"/>
    <property type="molecule type" value="Genomic_DNA"/>
</dbReference>
<evidence type="ECO:0000313" key="3">
    <source>
        <dbReference type="EMBL" id="PWN91511.1"/>
    </source>
</evidence>
<organism evidence="3 4">
    <name type="scientific">Acaromyces ingoldii</name>
    <dbReference type="NCBI Taxonomy" id="215250"/>
    <lineage>
        <taxon>Eukaryota</taxon>
        <taxon>Fungi</taxon>
        <taxon>Dikarya</taxon>
        <taxon>Basidiomycota</taxon>
        <taxon>Ustilaginomycotina</taxon>
        <taxon>Exobasidiomycetes</taxon>
        <taxon>Exobasidiales</taxon>
        <taxon>Cryptobasidiaceae</taxon>
        <taxon>Acaromyces</taxon>
    </lineage>
</organism>
<dbReference type="AlphaFoldDB" id="A0A316YQJ6"/>
<dbReference type="RefSeq" id="XP_025378709.1">
    <property type="nucleotide sequence ID" value="XM_025523920.1"/>
</dbReference>
<accession>A0A316YQJ6</accession>
<dbReference type="Proteomes" id="UP000245768">
    <property type="component" value="Unassembled WGS sequence"/>
</dbReference>
<evidence type="ECO:0000256" key="2">
    <source>
        <dbReference type="SAM" id="MobiDB-lite"/>
    </source>
</evidence>
<keyword evidence="1" id="KW-0175">Coiled coil</keyword>
<reference evidence="3 4" key="1">
    <citation type="journal article" date="2018" name="Mol. Biol. Evol.">
        <title>Broad Genomic Sampling Reveals a Smut Pathogenic Ancestry of the Fungal Clade Ustilaginomycotina.</title>
        <authorList>
            <person name="Kijpornyongpan T."/>
            <person name="Mondo S.J."/>
            <person name="Barry K."/>
            <person name="Sandor L."/>
            <person name="Lee J."/>
            <person name="Lipzen A."/>
            <person name="Pangilinan J."/>
            <person name="LaButti K."/>
            <person name="Hainaut M."/>
            <person name="Henrissat B."/>
            <person name="Grigoriev I.V."/>
            <person name="Spatafora J.W."/>
            <person name="Aime M.C."/>
        </authorList>
    </citation>
    <scope>NUCLEOTIDE SEQUENCE [LARGE SCALE GENOMIC DNA]</scope>
    <source>
        <strain evidence="3 4">MCA 4198</strain>
    </source>
</reference>
<protein>
    <submittedName>
        <fullName evidence="3">Uncharacterized protein</fullName>
    </submittedName>
</protein>
<evidence type="ECO:0000256" key="1">
    <source>
        <dbReference type="SAM" id="Coils"/>
    </source>
</evidence>
<keyword evidence="4" id="KW-1185">Reference proteome</keyword>